<dbReference type="Proteomes" id="UP001283361">
    <property type="component" value="Unassembled WGS sequence"/>
</dbReference>
<reference evidence="1" key="1">
    <citation type="journal article" date="2023" name="G3 (Bethesda)">
        <title>A reference genome for the long-term kleptoplast-retaining sea slug Elysia crispata morphotype clarki.</title>
        <authorList>
            <person name="Eastman K.E."/>
            <person name="Pendleton A.L."/>
            <person name="Shaikh M.A."/>
            <person name="Suttiyut T."/>
            <person name="Ogas R."/>
            <person name="Tomko P."/>
            <person name="Gavelis G."/>
            <person name="Widhalm J.R."/>
            <person name="Wisecaver J.H."/>
        </authorList>
    </citation>
    <scope>NUCLEOTIDE SEQUENCE</scope>
    <source>
        <strain evidence="1">ECLA1</strain>
    </source>
</reference>
<evidence type="ECO:0000313" key="2">
    <source>
        <dbReference type="Proteomes" id="UP001283361"/>
    </source>
</evidence>
<accession>A0AAE0YZM1</accession>
<proteinExistence type="predicted"/>
<protein>
    <submittedName>
        <fullName evidence="1">Uncharacterized protein</fullName>
    </submittedName>
</protein>
<comment type="caution">
    <text evidence="1">The sequence shown here is derived from an EMBL/GenBank/DDBJ whole genome shotgun (WGS) entry which is preliminary data.</text>
</comment>
<dbReference type="AlphaFoldDB" id="A0AAE0YZM1"/>
<dbReference type="EMBL" id="JAWDGP010005124">
    <property type="protein sequence ID" value="KAK3759431.1"/>
    <property type="molecule type" value="Genomic_DNA"/>
</dbReference>
<sequence>MVTKRWMVLTTIDIQRVAFTERPRPLKRTKRSCLEETQELTVVVNYKGSKAAEDIPNPTGTRIRIRSGDGELRHDVTHAKRSHILHSSTPSTFYDCCSHSYLIEVYRSKQALESESQIYATSGLETVTVGSLRRQASYISANLPGISWVRCGVFRSLTRNGCGTAYSTSPPRWSSLSRLHARRRHRTQFVAH</sequence>
<name>A0AAE0YZM1_9GAST</name>
<gene>
    <name evidence="1" type="ORF">RRG08_009102</name>
</gene>
<organism evidence="1 2">
    <name type="scientific">Elysia crispata</name>
    <name type="common">lettuce slug</name>
    <dbReference type="NCBI Taxonomy" id="231223"/>
    <lineage>
        <taxon>Eukaryota</taxon>
        <taxon>Metazoa</taxon>
        <taxon>Spiralia</taxon>
        <taxon>Lophotrochozoa</taxon>
        <taxon>Mollusca</taxon>
        <taxon>Gastropoda</taxon>
        <taxon>Heterobranchia</taxon>
        <taxon>Euthyneura</taxon>
        <taxon>Panpulmonata</taxon>
        <taxon>Sacoglossa</taxon>
        <taxon>Placobranchoidea</taxon>
        <taxon>Plakobranchidae</taxon>
        <taxon>Elysia</taxon>
    </lineage>
</organism>
<evidence type="ECO:0000313" key="1">
    <source>
        <dbReference type="EMBL" id="KAK3759431.1"/>
    </source>
</evidence>
<keyword evidence="2" id="KW-1185">Reference proteome</keyword>